<dbReference type="AlphaFoldDB" id="A0ABD4XW11"/>
<evidence type="ECO:0000313" key="1">
    <source>
        <dbReference type="EMBL" id="MDH0687040.1"/>
    </source>
</evidence>
<proteinExistence type="predicted"/>
<dbReference type="EMBL" id="JAOCDG010000003">
    <property type="protein sequence ID" value="MDH0687040.1"/>
    <property type="molecule type" value="Genomic_DNA"/>
</dbReference>
<dbReference type="Proteomes" id="UP001161139">
    <property type="component" value="Unassembled WGS sequence"/>
</dbReference>
<name>A0ABD4XW11_STUST</name>
<evidence type="ECO:0008006" key="3">
    <source>
        <dbReference type="Google" id="ProtNLM"/>
    </source>
</evidence>
<gene>
    <name evidence="1" type="ORF">N5D09_02925</name>
</gene>
<comment type="caution">
    <text evidence="1">The sequence shown here is derived from an EMBL/GenBank/DDBJ whole genome shotgun (WGS) entry which is preliminary data.</text>
</comment>
<dbReference type="RefSeq" id="WP_279649000.1">
    <property type="nucleotide sequence ID" value="NZ_JAOCDG010000003.1"/>
</dbReference>
<reference evidence="1" key="1">
    <citation type="submission" date="2022-09" db="EMBL/GenBank/DDBJ databases">
        <title>Intensive care unit water sources are persistently colonized with multi-drug resistant bacteria and are the site of extensive horizontal gene transfer of antibiotic resistance genes.</title>
        <authorList>
            <person name="Diorio-Toth L."/>
        </authorList>
    </citation>
    <scope>NUCLEOTIDE SEQUENCE</scope>
    <source>
        <strain evidence="1">GD03864</strain>
    </source>
</reference>
<accession>A0ABD4XW11</accession>
<protein>
    <recommendedName>
        <fullName evidence="3">DUF892 family protein</fullName>
    </recommendedName>
</protein>
<evidence type="ECO:0000313" key="2">
    <source>
        <dbReference type="Proteomes" id="UP001161139"/>
    </source>
</evidence>
<sequence length="96" mass="10268">MMTQLETAIVNAAQGLLAAEVRFYLMLKDRADTEEDQRDYDRARGGLTALLALAHQADSGLSAAAVEALHDIEAKEIAATNEAREALGTSPLRVGD</sequence>
<organism evidence="1 2">
    <name type="scientific">Stutzerimonas stutzeri</name>
    <name type="common">Pseudomonas stutzeri</name>
    <dbReference type="NCBI Taxonomy" id="316"/>
    <lineage>
        <taxon>Bacteria</taxon>
        <taxon>Pseudomonadati</taxon>
        <taxon>Pseudomonadota</taxon>
        <taxon>Gammaproteobacteria</taxon>
        <taxon>Pseudomonadales</taxon>
        <taxon>Pseudomonadaceae</taxon>
        <taxon>Stutzerimonas</taxon>
    </lineage>
</organism>